<reference evidence="1 2" key="1">
    <citation type="journal article" date="2023" name="BMC Biotechnol.">
        <title>Vitis rotundifolia cv Carlos genome sequencing.</title>
        <authorList>
            <person name="Huff M."/>
            <person name="Hulse-Kemp A."/>
            <person name="Scheffler B."/>
            <person name="Youngblood R."/>
            <person name="Simpson S."/>
            <person name="Babiker E."/>
            <person name="Staton M."/>
        </authorList>
    </citation>
    <scope>NUCLEOTIDE SEQUENCE [LARGE SCALE GENOMIC DNA]</scope>
    <source>
        <tissue evidence="1">Leaf</tissue>
    </source>
</reference>
<accession>A0AA38ZF53</accession>
<keyword evidence="2" id="KW-1185">Reference proteome</keyword>
<evidence type="ECO:0000313" key="2">
    <source>
        <dbReference type="Proteomes" id="UP001168098"/>
    </source>
</evidence>
<protein>
    <submittedName>
        <fullName evidence="1">Uncharacterized protein</fullName>
    </submittedName>
</protein>
<dbReference type="Proteomes" id="UP001168098">
    <property type="component" value="Unassembled WGS sequence"/>
</dbReference>
<gene>
    <name evidence="1" type="ORF">PVL29_016255</name>
</gene>
<organism evidence="1 2">
    <name type="scientific">Vitis rotundifolia</name>
    <name type="common">Muscadine grape</name>
    <dbReference type="NCBI Taxonomy" id="103349"/>
    <lineage>
        <taxon>Eukaryota</taxon>
        <taxon>Viridiplantae</taxon>
        <taxon>Streptophyta</taxon>
        <taxon>Embryophyta</taxon>
        <taxon>Tracheophyta</taxon>
        <taxon>Spermatophyta</taxon>
        <taxon>Magnoliopsida</taxon>
        <taxon>eudicotyledons</taxon>
        <taxon>Gunneridae</taxon>
        <taxon>Pentapetalae</taxon>
        <taxon>rosids</taxon>
        <taxon>Vitales</taxon>
        <taxon>Vitaceae</taxon>
        <taxon>Viteae</taxon>
        <taxon>Vitis</taxon>
    </lineage>
</organism>
<proteinExistence type="predicted"/>
<dbReference type="EMBL" id="JARBHA010000012">
    <property type="protein sequence ID" value="KAJ9687695.1"/>
    <property type="molecule type" value="Genomic_DNA"/>
</dbReference>
<dbReference type="AlphaFoldDB" id="A0AA38ZF53"/>
<dbReference type="PANTHER" id="PTHR33321:SF12">
    <property type="entry name" value="PLANT BASIC SECRETORY PROTEIN (BSP) FAMILY PROTEIN"/>
    <property type="match status" value="1"/>
</dbReference>
<dbReference type="PANTHER" id="PTHR33321">
    <property type="match status" value="1"/>
</dbReference>
<comment type="caution">
    <text evidence="1">The sequence shown here is derived from an EMBL/GenBank/DDBJ whole genome shotgun (WGS) entry which is preliminary data.</text>
</comment>
<dbReference type="InterPro" id="IPR007541">
    <property type="entry name" value="Uncharacterised_BSP"/>
</dbReference>
<sequence>MTTSLKRQFTGVIYHEMTHIRQLNGKGQAPGGLIQGIADFVRLQADLAPPSFWARLGQGDRPDECYNVMAWFLDYYNSLRYGFVAELNKRIREEYNSGFFVKLLGKTVDQLWSDCKAQNETGHYKL</sequence>
<evidence type="ECO:0000313" key="1">
    <source>
        <dbReference type="EMBL" id="KAJ9687695.1"/>
    </source>
</evidence>
<dbReference type="Pfam" id="PF04450">
    <property type="entry name" value="BSP"/>
    <property type="match status" value="1"/>
</dbReference>
<name>A0AA38ZF53_VITRO</name>